<dbReference type="GO" id="GO:0003676">
    <property type="term" value="F:nucleic acid binding"/>
    <property type="evidence" value="ECO:0007669"/>
    <property type="project" value="InterPro"/>
</dbReference>
<dbReference type="AlphaFoldDB" id="A0AA38STX8"/>
<dbReference type="PANTHER" id="PTHR42648:SF26">
    <property type="entry name" value="INTEGRASE CATALYTIC DOMAIN-CONTAINING PROTEIN"/>
    <property type="match status" value="1"/>
</dbReference>
<evidence type="ECO:0000256" key="1">
    <source>
        <dbReference type="ARBA" id="ARBA00022670"/>
    </source>
</evidence>
<accession>A0AA38STX8</accession>
<evidence type="ECO:0000259" key="3">
    <source>
        <dbReference type="PROSITE" id="PS50994"/>
    </source>
</evidence>
<keyword evidence="1" id="KW-0645">Protease</keyword>
<dbReference type="Gene3D" id="3.30.420.10">
    <property type="entry name" value="Ribonuclease H-like superfamily/Ribonuclease H"/>
    <property type="match status" value="1"/>
</dbReference>
<dbReference type="EMBL" id="JARYMX010000005">
    <property type="protein sequence ID" value="KAJ9548563.1"/>
    <property type="molecule type" value="Genomic_DNA"/>
</dbReference>
<dbReference type="InterPro" id="IPR057670">
    <property type="entry name" value="SH3_retrovirus"/>
</dbReference>
<dbReference type="Pfam" id="PF22936">
    <property type="entry name" value="Pol_BBD"/>
    <property type="match status" value="1"/>
</dbReference>
<comment type="caution">
    <text evidence="4">The sequence shown here is derived from an EMBL/GenBank/DDBJ whole genome shotgun (WGS) entry which is preliminary data.</text>
</comment>
<sequence length="528" mass="59743">MELREEKPSTCPCYEHHESYPKWLFDSGASHHITNDLNTLSLHSPYDGTDELVIGDGSSLTITHVGSLVIKFFNTSFILNNVLCVPSISKNIISISRLCIDNNILIEFFSFNFIIKDFQTKQILLCGTTSRGIYELRSTSQPFAFHMQSNKSTSWHHRLGHPHFQVLQHLASIISTITSSKSNCNSCCINKSHKLPFHGSSFSSNSPLQLIFSDVWSSPITSFDGFKYYIIFVDHFTKYTWLCPLKHKSDSLTTFIRFQHLVENYFQTKIKQLFSDNGGEYIKLASHLTSCGISHITSPPHTPEHNGYAERRHRHIVETGLSLLSHANMPLKFWPFAVTTATYLINRLPTTTLQNDSPYLRLFHKLPNYNKLRSFGCLAYPWLRPYSNHKLQPRSKPCIFVGYSSSQSAYHLLDPLTNKIYTSRHIHFVETMFPYASITQTNTNPPPNPDTWLHINFIPLSTPPPPPPPTSLSNSTQQAPPLLSTLNIPTNSPFSSSSLPSPNSLNSPNISSSNHTQIHHPPSSPPHT</sequence>
<dbReference type="InterPro" id="IPR012337">
    <property type="entry name" value="RNaseH-like_sf"/>
</dbReference>
<dbReference type="SUPFAM" id="SSF53098">
    <property type="entry name" value="Ribonuclease H-like"/>
    <property type="match status" value="1"/>
</dbReference>
<dbReference type="PROSITE" id="PS50994">
    <property type="entry name" value="INTEGRASE"/>
    <property type="match status" value="1"/>
</dbReference>
<keyword evidence="1" id="KW-0378">Hydrolase</keyword>
<dbReference type="InterPro" id="IPR054722">
    <property type="entry name" value="PolX-like_BBD"/>
</dbReference>
<dbReference type="Proteomes" id="UP001172457">
    <property type="component" value="Chromosome 5"/>
</dbReference>
<dbReference type="GO" id="GO:0008233">
    <property type="term" value="F:peptidase activity"/>
    <property type="evidence" value="ECO:0007669"/>
    <property type="project" value="UniProtKB-KW"/>
</dbReference>
<dbReference type="Pfam" id="PF13976">
    <property type="entry name" value="gag_pre-integrs"/>
    <property type="match status" value="1"/>
</dbReference>
<gene>
    <name evidence="4" type="ORF">OSB04_021106</name>
</gene>
<evidence type="ECO:0000313" key="5">
    <source>
        <dbReference type="Proteomes" id="UP001172457"/>
    </source>
</evidence>
<dbReference type="Pfam" id="PF00665">
    <property type="entry name" value="rve"/>
    <property type="match status" value="1"/>
</dbReference>
<feature type="compositionally biased region" description="Pro residues" evidence="2">
    <location>
        <begin position="461"/>
        <end position="470"/>
    </location>
</feature>
<dbReference type="GO" id="GO:0006508">
    <property type="term" value="P:proteolysis"/>
    <property type="evidence" value="ECO:0007669"/>
    <property type="project" value="UniProtKB-KW"/>
</dbReference>
<dbReference type="GO" id="GO:0015074">
    <property type="term" value="P:DNA integration"/>
    <property type="evidence" value="ECO:0007669"/>
    <property type="project" value="InterPro"/>
</dbReference>
<dbReference type="InterPro" id="IPR039537">
    <property type="entry name" value="Retrotran_Ty1/copia-like"/>
</dbReference>
<organism evidence="4 5">
    <name type="scientific">Centaurea solstitialis</name>
    <name type="common">yellow star-thistle</name>
    <dbReference type="NCBI Taxonomy" id="347529"/>
    <lineage>
        <taxon>Eukaryota</taxon>
        <taxon>Viridiplantae</taxon>
        <taxon>Streptophyta</taxon>
        <taxon>Embryophyta</taxon>
        <taxon>Tracheophyta</taxon>
        <taxon>Spermatophyta</taxon>
        <taxon>Magnoliopsida</taxon>
        <taxon>eudicotyledons</taxon>
        <taxon>Gunneridae</taxon>
        <taxon>Pentapetalae</taxon>
        <taxon>asterids</taxon>
        <taxon>campanulids</taxon>
        <taxon>Asterales</taxon>
        <taxon>Asteraceae</taxon>
        <taxon>Carduoideae</taxon>
        <taxon>Cardueae</taxon>
        <taxon>Centaureinae</taxon>
        <taxon>Centaurea</taxon>
    </lineage>
</organism>
<reference evidence="4" key="1">
    <citation type="submission" date="2023-03" db="EMBL/GenBank/DDBJ databases">
        <title>Chromosome-scale reference genome and RAD-based genetic map of yellow starthistle (Centaurea solstitialis) reveal putative structural variation and QTLs associated with invader traits.</title>
        <authorList>
            <person name="Reatini B."/>
            <person name="Cang F.A."/>
            <person name="Jiang Q."/>
            <person name="Mckibben M.T.W."/>
            <person name="Barker M.S."/>
            <person name="Rieseberg L.H."/>
            <person name="Dlugosch K.M."/>
        </authorList>
    </citation>
    <scope>NUCLEOTIDE SEQUENCE</scope>
    <source>
        <strain evidence="4">CAN-66</strain>
        <tissue evidence="4">Leaf</tissue>
    </source>
</reference>
<dbReference type="InterPro" id="IPR025724">
    <property type="entry name" value="GAG-pre-integrase_dom"/>
</dbReference>
<feature type="domain" description="Integrase catalytic" evidence="3">
    <location>
        <begin position="203"/>
        <end position="366"/>
    </location>
</feature>
<name>A0AA38STX8_9ASTR</name>
<evidence type="ECO:0000256" key="2">
    <source>
        <dbReference type="SAM" id="MobiDB-lite"/>
    </source>
</evidence>
<keyword evidence="5" id="KW-1185">Reference proteome</keyword>
<dbReference type="InterPro" id="IPR036397">
    <property type="entry name" value="RNaseH_sf"/>
</dbReference>
<dbReference type="InterPro" id="IPR001584">
    <property type="entry name" value="Integrase_cat-core"/>
</dbReference>
<evidence type="ECO:0000313" key="4">
    <source>
        <dbReference type="EMBL" id="KAJ9548563.1"/>
    </source>
</evidence>
<proteinExistence type="predicted"/>
<protein>
    <recommendedName>
        <fullName evidence="3">Integrase catalytic domain-containing protein</fullName>
    </recommendedName>
</protein>
<dbReference type="Pfam" id="PF25597">
    <property type="entry name" value="SH3_retrovirus"/>
    <property type="match status" value="1"/>
</dbReference>
<feature type="compositionally biased region" description="Low complexity" evidence="2">
    <location>
        <begin position="487"/>
        <end position="514"/>
    </location>
</feature>
<feature type="region of interest" description="Disordered" evidence="2">
    <location>
        <begin position="440"/>
        <end position="528"/>
    </location>
</feature>
<dbReference type="PANTHER" id="PTHR42648">
    <property type="entry name" value="TRANSPOSASE, PUTATIVE-RELATED"/>
    <property type="match status" value="1"/>
</dbReference>